<keyword evidence="3" id="KW-1185">Reference proteome</keyword>
<feature type="transmembrane region" description="Helical" evidence="1">
    <location>
        <begin position="147"/>
        <end position="170"/>
    </location>
</feature>
<sequence length="178" mass="19370">MKVIVPGSKLIRGISRERKILMGLTPRIAAISISGFALVKAACYTLRHEDCTDPLCKRLAESLSDVVHHVCDQFIPAKVSARVLHQPLSYPPSSSSALVSNLAFVIFLFYLTEETTKSKSSSSTSFVGRANSKSKCSSIKFLKISSFLTVGGPKAACIGFAGFATFFALIEKFFDRHT</sequence>
<protein>
    <submittedName>
        <fullName evidence="2">Uncharacterized protein</fullName>
    </submittedName>
</protein>
<dbReference type="EMBL" id="QGKV02000299">
    <property type="protein sequence ID" value="KAF3592767.1"/>
    <property type="molecule type" value="Genomic_DNA"/>
</dbReference>
<organism evidence="2 3">
    <name type="scientific">Brassica cretica</name>
    <name type="common">Mustard</name>
    <dbReference type="NCBI Taxonomy" id="69181"/>
    <lineage>
        <taxon>Eukaryota</taxon>
        <taxon>Viridiplantae</taxon>
        <taxon>Streptophyta</taxon>
        <taxon>Embryophyta</taxon>
        <taxon>Tracheophyta</taxon>
        <taxon>Spermatophyta</taxon>
        <taxon>Magnoliopsida</taxon>
        <taxon>eudicotyledons</taxon>
        <taxon>Gunneridae</taxon>
        <taxon>Pentapetalae</taxon>
        <taxon>rosids</taxon>
        <taxon>malvids</taxon>
        <taxon>Brassicales</taxon>
        <taxon>Brassicaceae</taxon>
        <taxon>Brassiceae</taxon>
        <taxon>Brassica</taxon>
    </lineage>
</organism>
<reference evidence="2 3" key="1">
    <citation type="journal article" date="2020" name="BMC Genomics">
        <title>Intraspecific diversification of the crop wild relative Brassica cretica Lam. using demographic model selection.</title>
        <authorList>
            <person name="Kioukis A."/>
            <person name="Michalopoulou V.A."/>
            <person name="Briers L."/>
            <person name="Pirintsos S."/>
            <person name="Studholme D.J."/>
            <person name="Pavlidis P."/>
            <person name="Sarris P.F."/>
        </authorList>
    </citation>
    <scope>NUCLEOTIDE SEQUENCE [LARGE SCALE GENOMIC DNA]</scope>
    <source>
        <strain evidence="3">cv. PFS-1207/04</strain>
    </source>
</reference>
<keyword evidence="1" id="KW-0812">Transmembrane</keyword>
<evidence type="ECO:0000313" key="2">
    <source>
        <dbReference type="EMBL" id="KAF3592767.1"/>
    </source>
</evidence>
<proteinExistence type="predicted"/>
<keyword evidence="1" id="KW-0472">Membrane</keyword>
<keyword evidence="1" id="KW-1133">Transmembrane helix</keyword>
<gene>
    <name evidence="2" type="ORF">DY000_02026372</name>
</gene>
<evidence type="ECO:0000256" key="1">
    <source>
        <dbReference type="SAM" id="Phobius"/>
    </source>
</evidence>
<evidence type="ECO:0000313" key="3">
    <source>
        <dbReference type="Proteomes" id="UP000266723"/>
    </source>
</evidence>
<comment type="caution">
    <text evidence="2">The sequence shown here is derived from an EMBL/GenBank/DDBJ whole genome shotgun (WGS) entry which is preliminary data.</text>
</comment>
<name>A0ABQ7E700_BRACR</name>
<dbReference type="Proteomes" id="UP000266723">
    <property type="component" value="Unassembled WGS sequence"/>
</dbReference>
<accession>A0ABQ7E700</accession>